<keyword evidence="3" id="KW-1185">Reference proteome</keyword>
<evidence type="ECO:0000313" key="2">
    <source>
        <dbReference type="EMBL" id="KAF6831304.1"/>
    </source>
</evidence>
<evidence type="ECO:0000313" key="3">
    <source>
        <dbReference type="Proteomes" id="UP000654918"/>
    </source>
</evidence>
<dbReference type="Proteomes" id="UP000654918">
    <property type="component" value="Unassembled WGS sequence"/>
</dbReference>
<gene>
    <name evidence="2" type="ORF">CPLU01_06861</name>
</gene>
<evidence type="ECO:0008006" key="4">
    <source>
        <dbReference type="Google" id="ProtNLM"/>
    </source>
</evidence>
<dbReference type="EMBL" id="WIGO01000083">
    <property type="protein sequence ID" value="KAF6831304.1"/>
    <property type="molecule type" value="Genomic_DNA"/>
</dbReference>
<dbReference type="AlphaFoldDB" id="A0A8H6NFB6"/>
<accession>A0A8H6NFB6</accession>
<feature type="signal peptide" evidence="1">
    <location>
        <begin position="1"/>
        <end position="26"/>
    </location>
</feature>
<comment type="caution">
    <text evidence="2">The sequence shown here is derived from an EMBL/GenBank/DDBJ whole genome shotgun (WGS) entry which is preliminary data.</text>
</comment>
<keyword evidence="1" id="KW-0732">Signal</keyword>
<organism evidence="2 3">
    <name type="scientific">Colletotrichum plurivorum</name>
    <dbReference type="NCBI Taxonomy" id="2175906"/>
    <lineage>
        <taxon>Eukaryota</taxon>
        <taxon>Fungi</taxon>
        <taxon>Dikarya</taxon>
        <taxon>Ascomycota</taxon>
        <taxon>Pezizomycotina</taxon>
        <taxon>Sordariomycetes</taxon>
        <taxon>Hypocreomycetidae</taxon>
        <taxon>Glomerellales</taxon>
        <taxon>Glomerellaceae</taxon>
        <taxon>Colletotrichum</taxon>
        <taxon>Colletotrichum orchidearum species complex</taxon>
    </lineage>
</organism>
<protein>
    <recommendedName>
        <fullName evidence="4">Cyanovirin-N domain-containing protein</fullName>
    </recommendedName>
</protein>
<name>A0A8H6NFB6_9PEZI</name>
<evidence type="ECO:0000256" key="1">
    <source>
        <dbReference type="SAM" id="SignalP"/>
    </source>
</evidence>
<feature type="chain" id="PRO_5034412323" description="Cyanovirin-N domain-containing protein" evidence="1">
    <location>
        <begin position="27"/>
        <end position="113"/>
    </location>
</feature>
<sequence>MHLGKTLAVSFYLVSGAVSYVVRVYADPNCNGNSQRINVWDNTCRSNNVIQHKSFRVEHYGGNLQVATFRDGNTCSLGTQRRWRADGKSGEGFRTGNCLNLAFTGRALGSQSG</sequence>
<proteinExistence type="predicted"/>
<reference evidence="2" key="1">
    <citation type="journal article" date="2020" name="Phytopathology">
        <title>Genome Sequence Resources of Colletotrichum truncatum, C. plurivorum, C. musicola, and C. sojae: Four Species Pathogenic to Soybean (Glycine max).</title>
        <authorList>
            <person name="Rogerio F."/>
            <person name="Boufleur T.R."/>
            <person name="Ciampi-Guillardi M."/>
            <person name="Sukno S.A."/>
            <person name="Thon M.R."/>
            <person name="Massola Junior N.S."/>
            <person name="Baroncelli R."/>
        </authorList>
    </citation>
    <scope>NUCLEOTIDE SEQUENCE</scope>
    <source>
        <strain evidence="2">LFN00145</strain>
    </source>
</reference>